<accession>A0A498H2E4</accession>
<protein>
    <submittedName>
        <fullName evidence="1">Uncharacterized protein</fullName>
    </submittedName>
</protein>
<sequence length="213" mass="23021">MDVRGLIDEIIGRSTYLGNFSLDELVRRSEEQVVTGLGVAGNGSAMFVLAMVDGEPNGALFADEKGSLFGDKAVFQIDGSEDFRLYQVALPIIEALVARCRVYDRSHLKKSTLADIPTLERGMQQRIGVLCLTVVNRGTPVGGVHVSIRKGKLVLATDTTTADGSVCFKLLSGRYTCVVSDRTGDLTRFVIDFAEARHESIVDIGGTFDEDTG</sequence>
<organism evidence="1 2">
    <name type="scientific">Methanoculleus taiwanensis</name>
    <dbReference type="NCBI Taxonomy" id="1550565"/>
    <lineage>
        <taxon>Archaea</taxon>
        <taxon>Methanobacteriati</taxon>
        <taxon>Methanobacteriota</taxon>
        <taxon>Stenosarchaea group</taxon>
        <taxon>Methanomicrobia</taxon>
        <taxon>Methanomicrobiales</taxon>
        <taxon>Methanomicrobiaceae</taxon>
        <taxon>Methanoculleus</taxon>
    </lineage>
</organism>
<evidence type="ECO:0000313" key="1">
    <source>
        <dbReference type="EMBL" id="RXE57231.1"/>
    </source>
</evidence>
<evidence type="ECO:0000313" key="2">
    <source>
        <dbReference type="Proteomes" id="UP000290932"/>
    </source>
</evidence>
<gene>
    <name evidence="1" type="ORF">ABH15_03760</name>
</gene>
<reference evidence="1 2" key="1">
    <citation type="journal article" date="2015" name="Int. J. Syst. Evol. Microbiol.">
        <title>Methanoculleus taiwanensis sp. nov., a methanogen isolated from deep marine sediment at the deformation front area near Taiwan.</title>
        <authorList>
            <person name="Weng C.Y."/>
            <person name="Chen S.C."/>
            <person name="Lai M.C."/>
            <person name="Wu S.Y."/>
            <person name="Lin S."/>
            <person name="Yang T.F."/>
            <person name="Chen P.C."/>
        </authorList>
    </citation>
    <scope>NUCLEOTIDE SEQUENCE [LARGE SCALE GENOMIC DNA]</scope>
    <source>
        <strain evidence="1 2">CYW4</strain>
    </source>
</reference>
<comment type="caution">
    <text evidence="1">The sequence shown here is derived from an EMBL/GenBank/DDBJ whole genome shotgun (WGS) entry which is preliminary data.</text>
</comment>
<keyword evidence="2" id="KW-1185">Reference proteome</keyword>
<dbReference type="EMBL" id="LHQS01000001">
    <property type="protein sequence ID" value="RXE57231.1"/>
    <property type="molecule type" value="Genomic_DNA"/>
</dbReference>
<name>A0A498H2E4_9EURY</name>
<dbReference type="OrthoDB" id="105182at2157"/>
<proteinExistence type="predicted"/>
<dbReference type="Proteomes" id="UP000290932">
    <property type="component" value="Unassembled WGS sequence"/>
</dbReference>
<dbReference type="AlphaFoldDB" id="A0A498H2E4"/>
<dbReference type="RefSeq" id="WP_128693014.1">
    <property type="nucleotide sequence ID" value="NZ_LHQS01000001.1"/>
</dbReference>